<dbReference type="InterPro" id="IPR022100">
    <property type="entry name" value="WDHD1/CFT4_beta-prop_2nd"/>
</dbReference>
<evidence type="ECO:0000256" key="4">
    <source>
        <dbReference type="ARBA" id="ARBA00023242"/>
    </source>
</evidence>
<keyword evidence="2 5" id="KW-0853">WD repeat</keyword>
<feature type="compositionally biased region" description="Polar residues" evidence="6">
    <location>
        <begin position="801"/>
        <end position="834"/>
    </location>
</feature>
<dbReference type="EMBL" id="OV121135">
    <property type="protein sequence ID" value="CAH0555298.1"/>
    <property type="molecule type" value="Genomic_DNA"/>
</dbReference>
<dbReference type="InterPro" id="IPR036322">
    <property type="entry name" value="WD40_repeat_dom_sf"/>
</dbReference>
<evidence type="ECO:0000256" key="1">
    <source>
        <dbReference type="ARBA" id="ARBA00004123"/>
    </source>
</evidence>
<gene>
    <name evidence="10" type="ORF">MELIAE_LOCUS6700</name>
</gene>
<dbReference type="GO" id="GO:0006281">
    <property type="term" value="P:DNA repair"/>
    <property type="evidence" value="ECO:0007669"/>
    <property type="project" value="TreeGrafter"/>
</dbReference>
<evidence type="ECO:0000256" key="3">
    <source>
        <dbReference type="ARBA" id="ARBA00022737"/>
    </source>
</evidence>
<dbReference type="PANTHER" id="PTHR19932">
    <property type="entry name" value="WD REPEAT AND HMG-BOX DNA BINDING PROTEIN"/>
    <property type="match status" value="1"/>
</dbReference>
<dbReference type="GO" id="GO:0006261">
    <property type="term" value="P:DNA-templated DNA replication"/>
    <property type="evidence" value="ECO:0007669"/>
    <property type="project" value="TreeGrafter"/>
</dbReference>
<dbReference type="InterPro" id="IPR001680">
    <property type="entry name" value="WD40_rpt"/>
</dbReference>
<dbReference type="InterPro" id="IPR015943">
    <property type="entry name" value="WD40/YVTN_repeat-like_dom_sf"/>
</dbReference>
<evidence type="ECO:0000256" key="5">
    <source>
        <dbReference type="PROSITE-ProRule" id="PRU00221"/>
    </source>
</evidence>
<protein>
    <recommendedName>
        <fullName evidence="12">Minichromosome loss protein Mcl1 middle region domain-containing protein</fullName>
    </recommendedName>
</protein>
<keyword evidence="4" id="KW-0539">Nucleus</keyword>
<evidence type="ECO:0000259" key="7">
    <source>
        <dbReference type="Pfam" id="PF12341"/>
    </source>
</evidence>
<evidence type="ECO:0000256" key="2">
    <source>
        <dbReference type="ARBA" id="ARBA00022574"/>
    </source>
</evidence>
<feature type="domain" description="WDHD1/CFT4 helical bundle" evidence="8">
    <location>
        <begin position="688"/>
        <end position="753"/>
    </location>
</feature>
<feature type="compositionally biased region" description="Basic and acidic residues" evidence="6">
    <location>
        <begin position="870"/>
        <end position="906"/>
    </location>
</feature>
<feature type="region of interest" description="Disordered" evidence="6">
    <location>
        <begin position="790"/>
        <end position="914"/>
    </location>
</feature>
<dbReference type="PANTHER" id="PTHR19932:SF10">
    <property type="entry name" value="WD REPEAT AND HMG-BOX DNA-BINDING PROTEIN 1"/>
    <property type="match status" value="1"/>
</dbReference>
<dbReference type="SMART" id="SM00320">
    <property type="entry name" value="WD40"/>
    <property type="match status" value="5"/>
</dbReference>
<dbReference type="GO" id="GO:0043596">
    <property type="term" value="C:nuclear replication fork"/>
    <property type="evidence" value="ECO:0007669"/>
    <property type="project" value="TreeGrafter"/>
</dbReference>
<feature type="repeat" description="WD" evidence="5">
    <location>
        <begin position="9"/>
        <end position="50"/>
    </location>
</feature>
<dbReference type="PROSITE" id="PS00678">
    <property type="entry name" value="WD_REPEATS_1"/>
    <property type="match status" value="1"/>
</dbReference>
<feature type="domain" description="WDHD1 first WD40" evidence="9">
    <location>
        <begin position="9"/>
        <end position="301"/>
    </location>
</feature>
<proteinExistence type="predicted"/>
<dbReference type="InterPro" id="IPR048591">
    <property type="entry name" value="WDHD1/CFT4_hel"/>
</dbReference>
<dbReference type="InterPro" id="IPR019775">
    <property type="entry name" value="WD40_repeat_CS"/>
</dbReference>
<dbReference type="PROSITE" id="PS50294">
    <property type="entry name" value="WD_REPEATS_REGION"/>
    <property type="match status" value="2"/>
</dbReference>
<dbReference type="Pfam" id="PF20946">
    <property type="entry name" value="Ctf4_C"/>
    <property type="match status" value="1"/>
</dbReference>
<dbReference type="Pfam" id="PF12341">
    <property type="entry name" value="Mcl1_mid"/>
    <property type="match status" value="1"/>
</dbReference>
<dbReference type="OrthoDB" id="427368at2759"/>
<dbReference type="GO" id="GO:0000278">
    <property type="term" value="P:mitotic cell cycle"/>
    <property type="evidence" value="ECO:0007669"/>
    <property type="project" value="TreeGrafter"/>
</dbReference>
<sequence length="914" mass="101623">MSMTHEPLRYAHDEGHTDVCYSEDGKKFITCGSDGDIRIWSTEESEDPVHNCIGEWALCVRQKGNKLYVATGSNDIQILTLPDGDRDGVLDRFTAPINHIAISKNGKYIALAAEEMEVKLINMERENKEVLVLDGLMGPCFSVAISPDCKYVAASSGDGKLRIWEIQTQNLVKDIECFPKVNSFANAKILCRMDFEPTKGKHLAYPDETTIVVVDTKDFSQVATLSCDEVNSSYSLVQYSPCGKFLLATTEEGDFVLFEVETEIVSNISKHPKSIAISGIMWNPNGNGQVVYTDVEGQLGIISDCINENTNKDPENEKVDDFGDNEVDFGDVQFEDDDDDNENAISVEKLKKEVMGELEPELQNLNEDSSHAPSLRARTPEVPLQGAFMPSSTPDHLDPRYLCWNHVGVIRSYGLNSNDESASKSIEVEFHDTTFHSSMMMQNYQEYTMGSLSTGALAVANSSQLNVIPLSATSKEWMLRMEEFEEIILIATSENLICLGMANYLIRICSIYGVQRAVISIPGPLVSMSAYKNLLLVAYHTGGVRKDDQCVGFKLVKFEGTSVDSRDIGSALGPGATLQWLGFSDVGTPGMMDSLGMLSMYPPTCNIWIPYCDSTRHRKALSDGFFVTTIFESYKAVGGIKCKGSMYPGFTPRPTMCELPLEPPYAEPTTDKTQMESQLFVYSTLQIGQDSDKKYKETALKTFALACKNNLDERAMEFMEIINNPQILTLGIKYASKLEKRRLVEKLMSLAQQISNDDDMLDVGSISTPDTSAIKPAVYRKLKLSTSRVTPKSKTLPKAVSTPTQATEDTDVLTPNNTANTTTSIMDTQESVFTSEEEPKNPFLKSLKKDKKPQTENPLSLTDKYAGVNYEKENKTKNTDTGEKRKLSDSSDSEKPQKEKQRKLDMFKFTSNRS</sequence>
<organism evidence="10 11">
    <name type="scientific">Brassicogethes aeneus</name>
    <name type="common">Rape pollen beetle</name>
    <name type="synonym">Meligethes aeneus</name>
    <dbReference type="NCBI Taxonomy" id="1431903"/>
    <lineage>
        <taxon>Eukaryota</taxon>
        <taxon>Metazoa</taxon>
        <taxon>Ecdysozoa</taxon>
        <taxon>Arthropoda</taxon>
        <taxon>Hexapoda</taxon>
        <taxon>Insecta</taxon>
        <taxon>Pterygota</taxon>
        <taxon>Neoptera</taxon>
        <taxon>Endopterygota</taxon>
        <taxon>Coleoptera</taxon>
        <taxon>Polyphaga</taxon>
        <taxon>Cucujiformia</taxon>
        <taxon>Nitidulidae</taxon>
        <taxon>Meligethinae</taxon>
        <taxon>Brassicogethes</taxon>
    </lineage>
</organism>
<dbReference type="Proteomes" id="UP001154078">
    <property type="component" value="Chromosome 4"/>
</dbReference>
<dbReference type="InterPro" id="IPR057646">
    <property type="entry name" value="WD40_WDHD1_1st"/>
</dbReference>
<evidence type="ECO:0000313" key="11">
    <source>
        <dbReference type="Proteomes" id="UP001154078"/>
    </source>
</evidence>
<evidence type="ECO:0008006" key="12">
    <source>
        <dbReference type="Google" id="ProtNLM"/>
    </source>
</evidence>
<evidence type="ECO:0000256" key="6">
    <source>
        <dbReference type="SAM" id="MobiDB-lite"/>
    </source>
</evidence>
<comment type="subcellular location">
    <subcellularLocation>
        <location evidence="1">Nucleus</location>
    </subcellularLocation>
</comment>
<feature type="repeat" description="WD" evidence="5">
    <location>
        <begin position="133"/>
        <end position="174"/>
    </location>
</feature>
<dbReference type="SUPFAM" id="SSF50978">
    <property type="entry name" value="WD40 repeat-like"/>
    <property type="match status" value="1"/>
</dbReference>
<name>A0A9P0B2T4_BRAAE</name>
<reference evidence="10" key="1">
    <citation type="submission" date="2021-12" db="EMBL/GenBank/DDBJ databases">
        <authorList>
            <person name="King R."/>
        </authorList>
    </citation>
    <scope>NUCLEOTIDE SEQUENCE</scope>
</reference>
<keyword evidence="11" id="KW-1185">Reference proteome</keyword>
<dbReference type="AlphaFoldDB" id="A0A9P0B2T4"/>
<dbReference type="PROSITE" id="PS50082">
    <property type="entry name" value="WD_REPEATS_2"/>
    <property type="match status" value="2"/>
</dbReference>
<dbReference type="GO" id="GO:0003682">
    <property type="term" value="F:chromatin binding"/>
    <property type="evidence" value="ECO:0007669"/>
    <property type="project" value="TreeGrafter"/>
</dbReference>
<accession>A0A9P0B2T4</accession>
<dbReference type="Gene3D" id="2.130.10.10">
    <property type="entry name" value="YVTN repeat-like/Quinoprotein amine dehydrogenase"/>
    <property type="match status" value="2"/>
</dbReference>
<feature type="domain" description="WDHD1/CFT4 second beta-propeller" evidence="7">
    <location>
        <begin position="387"/>
        <end position="664"/>
    </location>
</feature>
<evidence type="ECO:0000259" key="9">
    <source>
        <dbReference type="Pfam" id="PF24817"/>
    </source>
</evidence>
<dbReference type="Pfam" id="PF24817">
    <property type="entry name" value="WD40_WDHD1_1st"/>
    <property type="match status" value="1"/>
</dbReference>
<evidence type="ECO:0000259" key="8">
    <source>
        <dbReference type="Pfam" id="PF20946"/>
    </source>
</evidence>
<keyword evidence="3" id="KW-0677">Repeat</keyword>
<evidence type="ECO:0000313" key="10">
    <source>
        <dbReference type="EMBL" id="CAH0555298.1"/>
    </source>
</evidence>